<dbReference type="GO" id="GO:0004523">
    <property type="term" value="F:RNA-DNA hybrid ribonuclease activity"/>
    <property type="evidence" value="ECO:0007669"/>
    <property type="project" value="UniProtKB-UniRule"/>
</dbReference>
<dbReference type="EC" id="3.1.26.4" evidence="3"/>
<keyword evidence="2 3" id="KW-0378">Hydrolase</keyword>
<dbReference type="KEGG" id="mclo:DK849_02340"/>
<dbReference type="InterPro" id="IPR011257">
    <property type="entry name" value="DNA_glycosylase"/>
</dbReference>
<dbReference type="InterPro" id="IPR052891">
    <property type="entry name" value="DNA-3mA_glycosylase"/>
</dbReference>
<dbReference type="OrthoDB" id="9803420at2"/>
<feature type="binding site" evidence="1">
    <location>
        <position position="207"/>
    </location>
    <ligand>
        <name>Zn(2+)</name>
        <dbReference type="ChEBI" id="CHEBI:29105"/>
    </ligand>
</feature>
<comment type="catalytic activity">
    <reaction evidence="2 3">
        <text>Endonucleolytic cleavage to 5'-phosphomonoester.</text>
        <dbReference type="EC" id="3.1.26.4"/>
    </reaction>
</comment>
<dbReference type="InterPro" id="IPR022898">
    <property type="entry name" value="RNase_HII"/>
</dbReference>
<dbReference type="PROSITE" id="PS51975">
    <property type="entry name" value="RNASE_H_2"/>
    <property type="match status" value="1"/>
</dbReference>
<name>A0A2Z4LM94_9BACT</name>
<feature type="binding site" evidence="2">
    <location>
        <position position="21"/>
    </location>
    <ligand>
        <name>a divalent metal cation</name>
        <dbReference type="ChEBI" id="CHEBI:60240"/>
    </ligand>
</feature>
<gene>
    <name evidence="4" type="ORF">DK849_02340</name>
</gene>
<feature type="binding site" evidence="1">
    <location>
        <position position="223"/>
    </location>
    <ligand>
        <name>Zn(2+)</name>
        <dbReference type="ChEBI" id="CHEBI:29105"/>
    </ligand>
</feature>
<dbReference type="RefSeq" id="WP_084271879.1">
    <property type="nucleotide sequence ID" value="NZ_CP030103.1"/>
</dbReference>
<keyword evidence="1" id="KW-0862">Zinc</keyword>
<dbReference type="Pfam" id="PF03352">
    <property type="entry name" value="Adenine_glyco"/>
    <property type="match status" value="1"/>
</dbReference>
<evidence type="ECO:0000313" key="4">
    <source>
        <dbReference type="EMBL" id="AWX42885.1"/>
    </source>
</evidence>
<keyword evidence="2 3" id="KW-0540">Nuclease</keyword>
<dbReference type="InterPro" id="IPR005019">
    <property type="entry name" value="Adenine_glyco"/>
</dbReference>
<dbReference type="InterPro" id="IPR012337">
    <property type="entry name" value="RNaseH-like_sf"/>
</dbReference>
<dbReference type="GO" id="GO:0046872">
    <property type="term" value="F:metal ion binding"/>
    <property type="evidence" value="ECO:0007669"/>
    <property type="project" value="UniProtKB-KW"/>
</dbReference>
<feature type="binding site" evidence="1">
    <location>
        <position position="383"/>
    </location>
    <ligand>
        <name>Zn(2+)</name>
        <dbReference type="ChEBI" id="CHEBI:29105"/>
    </ligand>
</feature>
<dbReference type="Gene3D" id="1.10.340.30">
    <property type="entry name" value="Hypothetical protein, domain 2"/>
    <property type="match status" value="1"/>
</dbReference>
<keyword evidence="1 2" id="KW-0479">Metal-binding</keyword>
<proteinExistence type="inferred from homology"/>
<dbReference type="NCBIfam" id="NF000595">
    <property type="entry name" value="PRK00015.1-3"/>
    <property type="match status" value="1"/>
</dbReference>
<dbReference type="Pfam" id="PF01351">
    <property type="entry name" value="RNase_HII"/>
    <property type="match status" value="1"/>
</dbReference>
<dbReference type="PANTHER" id="PTHR30037">
    <property type="entry name" value="DNA-3-METHYLADENINE GLYCOSYLASE 1"/>
    <property type="match status" value="1"/>
</dbReference>
<evidence type="ECO:0000256" key="2">
    <source>
        <dbReference type="PROSITE-ProRule" id="PRU01319"/>
    </source>
</evidence>
<dbReference type="SUPFAM" id="SSF48150">
    <property type="entry name" value="DNA-glycosylase"/>
    <property type="match status" value="1"/>
</dbReference>
<accession>A0A2Z4LM94</accession>
<evidence type="ECO:0000256" key="1">
    <source>
        <dbReference type="PIRSR" id="PIRSR605019-1"/>
    </source>
</evidence>
<reference evidence="5" key="1">
    <citation type="submission" date="2018-06" db="EMBL/GenBank/DDBJ databases">
        <title>Complete genome sequences of Mycoplasma anatis, M. anseris and M. cloacale type strains.</title>
        <authorList>
            <person name="Grozner D."/>
            <person name="Forro B."/>
            <person name="Sulyok K.M."/>
            <person name="Marton S."/>
            <person name="Kreizinger Z."/>
            <person name="Banyai K."/>
            <person name="Gyuranecz M."/>
        </authorList>
    </citation>
    <scope>NUCLEOTIDE SEQUENCE [LARGE SCALE GENOMIC DNA]</scope>
    <source>
        <strain evidence="5">NCTC 10199</strain>
    </source>
</reference>
<dbReference type="GO" id="GO:0006284">
    <property type="term" value="P:base-excision repair"/>
    <property type="evidence" value="ECO:0007669"/>
    <property type="project" value="InterPro"/>
</dbReference>
<organism evidence="4 5">
    <name type="scientific">Metamycoplasma cloacale</name>
    <dbReference type="NCBI Taxonomy" id="92401"/>
    <lineage>
        <taxon>Bacteria</taxon>
        <taxon>Bacillati</taxon>
        <taxon>Mycoplasmatota</taxon>
        <taxon>Mycoplasmoidales</taxon>
        <taxon>Metamycoplasmataceae</taxon>
        <taxon>Metamycoplasma</taxon>
    </lineage>
</organism>
<dbReference type="SUPFAM" id="SSF53098">
    <property type="entry name" value="Ribonuclease H-like"/>
    <property type="match status" value="1"/>
</dbReference>
<dbReference type="PANTHER" id="PTHR30037:SF4">
    <property type="entry name" value="DNA-3-METHYLADENINE GLYCOSYLASE I"/>
    <property type="match status" value="1"/>
</dbReference>
<keyword evidence="2 3" id="KW-0255">Endonuclease</keyword>
<comment type="function">
    <text evidence="3">Endonuclease that specifically degrades the RNA of RNA-DNA hybrids.</text>
</comment>
<sequence>MKKYIEQTLYPEYPIIAGCDEAGRGASIGPIVVASCILPNNYKNEEINDSKLLNYKQREKLFNEIIQNAIEYHIEFIDNKQVDLINPKQASILGMEICVKKLKNKPNFVITDFEKLNNIDIKQLNLIKGDQISINVAAASILAKVSRDKYMESLHLKYPFYNLDSNKGYYNKIHANACKKHGLTKYHRFSYKNINSFLPEILNKKRCFWVENNIDSINHIYYHDNIWGTPTYDDQQIFESMCLEIFQIGLSWNIIWNKRDDILDAMYQLSWEKISNCNEIDINNWMNDSRVIRHRKKLQAIINNAKAYQQIILEFKSFANYIWSFTNNQSINNFGNENNPEILSFVKNIYKDLKKRNFVFLGITTIYAWLQAIGVINDHQLNCFKQTKKQ</sequence>
<dbReference type="AlphaFoldDB" id="A0A2Z4LM94"/>
<dbReference type="GO" id="GO:0003723">
    <property type="term" value="F:RNA binding"/>
    <property type="evidence" value="ECO:0007669"/>
    <property type="project" value="UniProtKB-UniRule"/>
</dbReference>
<dbReference type="GO" id="GO:0006401">
    <property type="term" value="P:RNA catabolic process"/>
    <property type="evidence" value="ECO:0007669"/>
    <property type="project" value="UniProtKB-UniRule"/>
</dbReference>
<dbReference type="CDD" id="cd07182">
    <property type="entry name" value="RNase_HII_bacteria_HII_like"/>
    <property type="match status" value="1"/>
</dbReference>
<evidence type="ECO:0000256" key="3">
    <source>
        <dbReference type="RuleBase" id="RU003515"/>
    </source>
</evidence>
<protein>
    <recommendedName>
        <fullName evidence="3">Ribonuclease</fullName>
        <ecNumber evidence="3">3.1.26.4</ecNumber>
    </recommendedName>
</protein>
<feature type="binding site" evidence="2">
    <location>
        <position position="20"/>
    </location>
    <ligand>
        <name>a divalent metal cation</name>
        <dbReference type="ChEBI" id="CHEBI:60240"/>
    </ligand>
</feature>
<comment type="similarity">
    <text evidence="3">Belongs to the RNase HII family.</text>
</comment>
<feature type="binding site" evidence="1">
    <location>
        <position position="379"/>
    </location>
    <ligand>
        <name>Zn(2+)</name>
        <dbReference type="ChEBI" id="CHEBI:29105"/>
    </ligand>
</feature>
<dbReference type="Gene3D" id="3.30.420.10">
    <property type="entry name" value="Ribonuclease H-like superfamily/Ribonuclease H"/>
    <property type="match status" value="1"/>
</dbReference>
<dbReference type="InterPro" id="IPR024567">
    <property type="entry name" value="RNase_HII/HIII_dom"/>
</dbReference>
<dbReference type="EMBL" id="CP030103">
    <property type="protein sequence ID" value="AWX42885.1"/>
    <property type="molecule type" value="Genomic_DNA"/>
</dbReference>
<dbReference type="Proteomes" id="UP000249865">
    <property type="component" value="Chromosome"/>
</dbReference>
<evidence type="ECO:0000313" key="5">
    <source>
        <dbReference type="Proteomes" id="UP000249865"/>
    </source>
</evidence>
<comment type="cofactor">
    <cofactor evidence="2">
        <name>Mn(2+)</name>
        <dbReference type="ChEBI" id="CHEBI:29035"/>
    </cofactor>
    <cofactor evidence="2">
        <name>Mg(2+)</name>
        <dbReference type="ChEBI" id="CHEBI:18420"/>
    </cofactor>
    <text evidence="2">Manganese or magnesium. Binds 1 divalent metal ion per monomer in the absence of substrate. May bind a second metal ion after substrate binding.</text>
</comment>
<keyword evidence="5" id="KW-1185">Reference proteome</keyword>
<feature type="binding site" evidence="2">
    <location>
        <position position="112"/>
    </location>
    <ligand>
        <name>a divalent metal cation</name>
        <dbReference type="ChEBI" id="CHEBI:60240"/>
    </ligand>
</feature>
<dbReference type="GO" id="GO:0008725">
    <property type="term" value="F:DNA-3-methyladenine glycosylase activity"/>
    <property type="evidence" value="ECO:0007669"/>
    <property type="project" value="InterPro"/>
</dbReference>
<dbReference type="InterPro" id="IPR036397">
    <property type="entry name" value="RNaseH_sf"/>
</dbReference>